<gene>
    <name evidence="12" type="primary">whiB</name>
    <name evidence="15" type="ORF">DN069_35665</name>
</gene>
<keyword evidence="3 12" id="KW-0004">4Fe-4S</keyword>
<protein>
    <recommendedName>
        <fullName evidence="12">Transcriptional regulator WhiB</fullName>
    </recommendedName>
</protein>
<evidence type="ECO:0000256" key="5">
    <source>
        <dbReference type="ARBA" id="ARBA00022723"/>
    </source>
</evidence>
<dbReference type="HAMAP" id="MF_01479">
    <property type="entry name" value="WhiB"/>
    <property type="match status" value="1"/>
</dbReference>
<comment type="similarity">
    <text evidence="2 12">Belongs to the WhiB family.</text>
</comment>
<dbReference type="PANTHER" id="PTHR38839">
    <property type="entry name" value="TRANSCRIPTIONAL REGULATOR WHID-RELATED"/>
    <property type="match status" value="1"/>
</dbReference>
<reference evidence="15 16" key="1">
    <citation type="submission" date="2018-06" db="EMBL/GenBank/DDBJ databases">
        <title>Streptacidiphilus pinicola sp. nov., isolated from pine grove soil.</title>
        <authorList>
            <person name="Roh S.G."/>
            <person name="Park S."/>
            <person name="Kim M.-K."/>
            <person name="Yun B.-R."/>
            <person name="Park J."/>
            <person name="Kim M.J."/>
            <person name="Kim Y.S."/>
            <person name="Kim S.B."/>
        </authorList>
    </citation>
    <scope>NUCLEOTIDE SEQUENCE [LARGE SCALE GENOMIC DNA]</scope>
    <source>
        <strain evidence="15 16">MMS16-CNU450</strain>
    </source>
</reference>
<comment type="cofactor">
    <cofactor evidence="12">
        <name>[4Fe-4S] cluster</name>
        <dbReference type="ChEBI" id="CHEBI:49883"/>
    </cofactor>
    <text evidence="12">Binds 1 [4Fe-4S] cluster per subunit. Following nitrosylation of the [4Fe-4S] cluster binds 1 [4Fe-8(NO)] cluster per subunit.</text>
</comment>
<feature type="binding site" evidence="12">
    <location>
        <position position="56"/>
    </location>
    <ligand>
        <name>[4Fe-4S] cluster</name>
        <dbReference type="ChEBI" id="CHEBI:49883"/>
    </ligand>
</feature>
<evidence type="ECO:0000313" key="16">
    <source>
        <dbReference type="Proteomes" id="UP000248889"/>
    </source>
</evidence>
<keyword evidence="7 12" id="KW-0411">Iron-sulfur</keyword>
<feature type="compositionally biased region" description="Basic residues" evidence="13">
    <location>
        <begin position="90"/>
        <end position="102"/>
    </location>
</feature>
<comment type="PTM">
    <text evidence="12">The Fe-S cluster can be nitrosylated by nitric oxide (NO).</text>
</comment>
<keyword evidence="16" id="KW-1185">Reference proteome</keyword>
<keyword evidence="8 12" id="KW-0805">Transcription regulation</keyword>
<accession>A0A2X0K0L5</accession>
<feature type="region of interest" description="Disordered" evidence="13">
    <location>
        <begin position="90"/>
        <end position="129"/>
    </location>
</feature>
<evidence type="ECO:0000256" key="10">
    <source>
        <dbReference type="ARBA" id="ARBA00023157"/>
    </source>
</evidence>
<feature type="domain" description="4Fe-4S Wbl-type" evidence="14">
    <location>
        <begin position="22"/>
        <end position="86"/>
    </location>
</feature>
<evidence type="ECO:0000256" key="1">
    <source>
        <dbReference type="ARBA" id="ARBA00004496"/>
    </source>
</evidence>
<feature type="binding site" evidence="12">
    <location>
        <position position="53"/>
    </location>
    <ligand>
        <name>[4Fe-4S] cluster</name>
        <dbReference type="ChEBI" id="CHEBI:49883"/>
    </ligand>
</feature>
<dbReference type="OrthoDB" id="3854739at2"/>
<dbReference type="RefSeq" id="WP_111507411.1">
    <property type="nucleotide sequence ID" value="NZ_QKYN01000190.1"/>
</dbReference>
<evidence type="ECO:0000256" key="4">
    <source>
        <dbReference type="ARBA" id="ARBA00022490"/>
    </source>
</evidence>
<evidence type="ECO:0000256" key="12">
    <source>
        <dbReference type="HAMAP-Rule" id="MF_01479"/>
    </source>
</evidence>
<dbReference type="GO" id="GO:0003677">
    <property type="term" value="F:DNA binding"/>
    <property type="evidence" value="ECO:0007669"/>
    <property type="project" value="UniProtKB-UniRule"/>
</dbReference>
<evidence type="ECO:0000256" key="2">
    <source>
        <dbReference type="ARBA" id="ARBA00006597"/>
    </source>
</evidence>
<dbReference type="AlphaFoldDB" id="A0A2X0K0L5"/>
<sequence length="129" mass="13887">MGCGSGAPGAAEQAWQWQDRAACADLDTRLFFHPAGERGEGYEAREQAAKDVCATCPVLHECRDYALDAREPYGVWGGLGEHERLEVLRRRRAARRQRRHGTSRGGDAGRARPRTSGSSGQSGGSTGCG</sequence>
<dbReference type="Proteomes" id="UP000248889">
    <property type="component" value="Unassembled WGS sequence"/>
</dbReference>
<evidence type="ECO:0000313" key="15">
    <source>
        <dbReference type="EMBL" id="RAG80890.1"/>
    </source>
</evidence>
<keyword evidence="11 12" id="KW-0804">Transcription</keyword>
<comment type="subcellular location">
    <subcellularLocation>
        <location evidence="1 12">Cytoplasm</location>
    </subcellularLocation>
</comment>
<name>A0A2X0K0L5_9ACTN</name>
<evidence type="ECO:0000259" key="14">
    <source>
        <dbReference type="PROSITE" id="PS51674"/>
    </source>
</evidence>
<keyword evidence="5 12" id="KW-0479">Metal-binding</keyword>
<dbReference type="Pfam" id="PF02467">
    <property type="entry name" value="Whib"/>
    <property type="match status" value="1"/>
</dbReference>
<dbReference type="GO" id="GO:0035731">
    <property type="term" value="F:dinitrosyl-iron complex binding"/>
    <property type="evidence" value="ECO:0007669"/>
    <property type="project" value="UniProtKB-UniRule"/>
</dbReference>
<dbReference type="GO" id="GO:0045892">
    <property type="term" value="P:negative regulation of DNA-templated transcription"/>
    <property type="evidence" value="ECO:0007669"/>
    <property type="project" value="TreeGrafter"/>
</dbReference>
<evidence type="ECO:0000256" key="8">
    <source>
        <dbReference type="ARBA" id="ARBA00023015"/>
    </source>
</evidence>
<comment type="function">
    <text evidence="12">Acts as a transcriptional regulator. Probably redox-responsive. The apo- but not holo-form probably binds DNA.</text>
</comment>
<evidence type="ECO:0000256" key="3">
    <source>
        <dbReference type="ARBA" id="ARBA00022485"/>
    </source>
</evidence>
<evidence type="ECO:0000256" key="6">
    <source>
        <dbReference type="ARBA" id="ARBA00023004"/>
    </source>
</evidence>
<evidence type="ECO:0000256" key="13">
    <source>
        <dbReference type="SAM" id="MobiDB-lite"/>
    </source>
</evidence>
<dbReference type="GO" id="GO:0005737">
    <property type="term" value="C:cytoplasm"/>
    <property type="evidence" value="ECO:0007669"/>
    <property type="project" value="UniProtKB-SubCell"/>
</dbReference>
<evidence type="ECO:0000256" key="7">
    <source>
        <dbReference type="ARBA" id="ARBA00023014"/>
    </source>
</evidence>
<keyword evidence="4 12" id="KW-0963">Cytoplasm</keyword>
<dbReference type="GO" id="GO:0051539">
    <property type="term" value="F:4 iron, 4 sulfur cluster binding"/>
    <property type="evidence" value="ECO:0007669"/>
    <property type="project" value="UniProtKB-UniRule"/>
</dbReference>
<keyword evidence="10 12" id="KW-1015">Disulfide bond</keyword>
<dbReference type="GO" id="GO:0045454">
    <property type="term" value="P:cell redox homeostasis"/>
    <property type="evidence" value="ECO:0007669"/>
    <property type="project" value="TreeGrafter"/>
</dbReference>
<feature type="binding site" evidence="12">
    <location>
        <position position="62"/>
    </location>
    <ligand>
        <name>[4Fe-4S] cluster</name>
        <dbReference type="ChEBI" id="CHEBI:49883"/>
    </ligand>
</feature>
<evidence type="ECO:0000256" key="11">
    <source>
        <dbReference type="ARBA" id="ARBA00023163"/>
    </source>
</evidence>
<comment type="caution">
    <text evidence="15">The sequence shown here is derived from an EMBL/GenBank/DDBJ whole genome shotgun (WGS) entry which is preliminary data.</text>
</comment>
<dbReference type="GO" id="GO:0047134">
    <property type="term" value="F:protein-disulfide reductase [NAD(P)H] activity"/>
    <property type="evidence" value="ECO:0007669"/>
    <property type="project" value="TreeGrafter"/>
</dbReference>
<feature type="binding site" evidence="12">
    <location>
        <position position="23"/>
    </location>
    <ligand>
        <name>[4Fe-4S] cluster</name>
        <dbReference type="ChEBI" id="CHEBI:49883"/>
    </ligand>
</feature>
<organism evidence="15 16">
    <name type="scientific">Streptacidiphilus pinicola</name>
    <dbReference type="NCBI Taxonomy" id="2219663"/>
    <lineage>
        <taxon>Bacteria</taxon>
        <taxon>Bacillati</taxon>
        <taxon>Actinomycetota</taxon>
        <taxon>Actinomycetes</taxon>
        <taxon>Kitasatosporales</taxon>
        <taxon>Streptomycetaceae</taxon>
        <taxon>Streptacidiphilus</taxon>
    </lineage>
</organism>
<dbReference type="GO" id="GO:0046872">
    <property type="term" value="F:metal ion binding"/>
    <property type="evidence" value="ECO:0007669"/>
    <property type="project" value="UniProtKB-KW"/>
</dbReference>
<keyword evidence="9 12" id="KW-0238">DNA-binding</keyword>
<proteinExistence type="inferred from homology"/>
<feature type="compositionally biased region" description="Gly residues" evidence="13">
    <location>
        <begin position="120"/>
        <end position="129"/>
    </location>
</feature>
<dbReference type="EMBL" id="QKYN01000190">
    <property type="protein sequence ID" value="RAG80890.1"/>
    <property type="molecule type" value="Genomic_DNA"/>
</dbReference>
<dbReference type="PANTHER" id="PTHR38839:SF5">
    <property type="entry name" value="TRANSCRIPTIONAL REGULATOR WHID"/>
    <property type="match status" value="1"/>
</dbReference>
<dbReference type="PROSITE" id="PS51674">
    <property type="entry name" value="4FE4S_WBL"/>
    <property type="match status" value="1"/>
</dbReference>
<comment type="PTM">
    <text evidence="12">Upon Fe-S cluster removal intramolecular disulfide bonds are formed.</text>
</comment>
<dbReference type="InterPro" id="IPR034768">
    <property type="entry name" value="4FE4S_WBL"/>
</dbReference>
<dbReference type="InterPro" id="IPR003482">
    <property type="entry name" value="Whib"/>
</dbReference>
<evidence type="ECO:0000256" key="9">
    <source>
        <dbReference type="ARBA" id="ARBA00023125"/>
    </source>
</evidence>
<keyword evidence="6 12" id="KW-0408">Iron</keyword>